<feature type="domain" description="tRNA (32-2'-O)-methyltransferase regulator THADA-like C-terminal TPR repeats region" evidence="5">
    <location>
        <begin position="934"/>
        <end position="1090"/>
    </location>
</feature>
<evidence type="ECO:0000259" key="5">
    <source>
        <dbReference type="Pfam" id="PF25151"/>
    </source>
</evidence>
<comment type="similarity">
    <text evidence="1">Belongs to the THADA family.</text>
</comment>
<accession>A0A9P4V1Q5</accession>
<dbReference type="Pfam" id="PF26523">
    <property type="entry name" value="Trm732_C"/>
    <property type="match status" value="1"/>
</dbReference>
<dbReference type="InterPro" id="IPR056842">
    <property type="entry name" value="THADA-like_TPR_C"/>
</dbReference>
<keyword evidence="2" id="KW-0819">tRNA processing</keyword>
<dbReference type="InterPro" id="IPR016024">
    <property type="entry name" value="ARM-type_fold"/>
</dbReference>
<evidence type="ECO:0000256" key="2">
    <source>
        <dbReference type="ARBA" id="ARBA00022694"/>
    </source>
</evidence>
<evidence type="ECO:0000259" key="4">
    <source>
        <dbReference type="Pfam" id="PF25150"/>
    </source>
</evidence>
<protein>
    <submittedName>
        <fullName evidence="6">HEAT repeat protein-like protein</fullName>
    </submittedName>
</protein>
<evidence type="ECO:0000313" key="7">
    <source>
        <dbReference type="Proteomes" id="UP000799444"/>
    </source>
</evidence>
<dbReference type="EMBL" id="ML996143">
    <property type="protein sequence ID" value="KAF2734774.1"/>
    <property type="molecule type" value="Genomic_DNA"/>
</dbReference>
<dbReference type="Pfam" id="PF25150">
    <property type="entry name" value="TPR_Trm732"/>
    <property type="match status" value="1"/>
</dbReference>
<feature type="domain" description="DUF2428" evidence="3">
    <location>
        <begin position="694"/>
        <end position="931"/>
    </location>
</feature>
<comment type="caution">
    <text evidence="6">The sequence shown here is derived from an EMBL/GenBank/DDBJ whole genome shotgun (WGS) entry which is preliminary data.</text>
</comment>
<dbReference type="PANTHER" id="PTHR14387">
    <property type="entry name" value="THADA/DEATH RECEPTOR INTERACTING PROTEIN"/>
    <property type="match status" value="1"/>
</dbReference>
<dbReference type="Proteomes" id="UP000799444">
    <property type="component" value="Unassembled WGS sequence"/>
</dbReference>
<dbReference type="PANTHER" id="PTHR14387:SF0">
    <property type="entry name" value="DUF2428 DOMAIN-CONTAINING PROTEIN"/>
    <property type="match status" value="1"/>
</dbReference>
<dbReference type="Pfam" id="PF10350">
    <property type="entry name" value="DUF2428"/>
    <property type="match status" value="1"/>
</dbReference>
<evidence type="ECO:0000259" key="3">
    <source>
        <dbReference type="Pfam" id="PF10350"/>
    </source>
</evidence>
<dbReference type="Pfam" id="PF25151">
    <property type="entry name" value="TPR_Trm732_C"/>
    <property type="match status" value="1"/>
</dbReference>
<feature type="domain" description="tRNA (32-2'-O)-methyltransferase regulator THADA-like TPR repeats region" evidence="4">
    <location>
        <begin position="240"/>
        <end position="552"/>
    </location>
</feature>
<proteinExistence type="inferred from homology"/>
<name>A0A9P4V1Q5_9PLEO</name>
<keyword evidence="7" id="KW-1185">Reference proteome</keyword>
<dbReference type="OrthoDB" id="73997at2759"/>
<evidence type="ECO:0000256" key="1">
    <source>
        <dbReference type="ARBA" id="ARBA00010409"/>
    </source>
</evidence>
<evidence type="ECO:0000313" key="6">
    <source>
        <dbReference type="EMBL" id="KAF2734774.1"/>
    </source>
</evidence>
<dbReference type="InterPro" id="IPR051954">
    <property type="entry name" value="tRNA_methyltransferase_THADA"/>
</dbReference>
<dbReference type="SUPFAM" id="SSF48371">
    <property type="entry name" value="ARM repeat"/>
    <property type="match status" value="1"/>
</dbReference>
<gene>
    <name evidence="6" type="ORF">EJ04DRAFT_492797</name>
</gene>
<dbReference type="GO" id="GO:0030488">
    <property type="term" value="P:tRNA methylation"/>
    <property type="evidence" value="ECO:0007669"/>
    <property type="project" value="TreeGrafter"/>
</dbReference>
<reference evidence="6" key="1">
    <citation type="journal article" date="2020" name="Stud. Mycol.">
        <title>101 Dothideomycetes genomes: a test case for predicting lifestyles and emergence of pathogens.</title>
        <authorList>
            <person name="Haridas S."/>
            <person name="Albert R."/>
            <person name="Binder M."/>
            <person name="Bloem J."/>
            <person name="Labutti K."/>
            <person name="Salamov A."/>
            <person name="Andreopoulos B."/>
            <person name="Baker S."/>
            <person name="Barry K."/>
            <person name="Bills G."/>
            <person name="Bluhm B."/>
            <person name="Cannon C."/>
            <person name="Castanera R."/>
            <person name="Culley D."/>
            <person name="Daum C."/>
            <person name="Ezra D."/>
            <person name="Gonzalez J."/>
            <person name="Henrissat B."/>
            <person name="Kuo A."/>
            <person name="Liang C."/>
            <person name="Lipzen A."/>
            <person name="Lutzoni F."/>
            <person name="Magnuson J."/>
            <person name="Mondo S."/>
            <person name="Nolan M."/>
            <person name="Ohm R."/>
            <person name="Pangilinan J."/>
            <person name="Park H.-J."/>
            <person name="Ramirez L."/>
            <person name="Alfaro M."/>
            <person name="Sun H."/>
            <person name="Tritt A."/>
            <person name="Yoshinaga Y."/>
            <person name="Zwiers L.-H."/>
            <person name="Turgeon B."/>
            <person name="Goodwin S."/>
            <person name="Spatafora J."/>
            <person name="Crous P."/>
            <person name="Grigoriev I."/>
        </authorList>
    </citation>
    <scope>NUCLEOTIDE SEQUENCE</scope>
    <source>
        <strain evidence="6">CBS 125425</strain>
    </source>
</reference>
<dbReference type="InterPro" id="IPR056843">
    <property type="entry name" value="THADA-like_TPR"/>
</dbReference>
<dbReference type="GO" id="GO:0005829">
    <property type="term" value="C:cytosol"/>
    <property type="evidence" value="ECO:0007669"/>
    <property type="project" value="TreeGrafter"/>
</dbReference>
<sequence>MEDNPSFTVPVPQAILRDLPRNLSTVLPKLTGDDQDTALLGFVGPILDTADLADLAPSHRAAACNALCAVLQRCQDSNEKCARDAALDDRVWLRLLQIYLQRFDGTLRKPMRQILLALTGAILKNHGYRSEQLRDRATSDFLKIICSRKDRMKVRPALQGLAHFLLKGLASISRLVTLYNVSLSKQSSNVVASPQSLFTVLMEWVVHHDTALSAGHAIKNFLAQARRSETSSSMEITLPLWAEPVVQAFKIWPERIQELKTHVFPHCFLPEIEEYLQFLSYLHIANHINTKFSLPEHMHVSGFPENGLPELVEFKLLLAAIQSGKELGCVKDVDSQDSTRIEICENVLCLPDSCFSGWLSNLEPEVRLSGLSLSVYSNAVTRPLTRGVCTSLKSNLAHLHADTDANFRKDVLSHMQRLYDRLRGSTTSLSKPTMGSRIQDQGPLPLPRQSWARKYDPHVSESLFISLQFLTWHENFLKWELRSSAPYQRRISALRCLSIVLRSGLDPSVPHRHLSKSAQGELHWSYGLQISSHQLMRLLFDLLVDPYDDIRDISASLLEVCFHSLPSMQHISATHDLKRFIDRAESIMVQSGRADQADGVARSYALLFNQSVDVSEAPDGTNDSQQYTKLGTVTQLVEKLEETIMIATRDLSYAVQGRPAHGLFAALRYILDQGQFYDYIALLRGAQSREWKNLHQRMCVCVEDLWRCVRDVLCADAPEGHVPEDLDEEASIDTKEVLSYSWRALKEASVLLRTIVSKAPIGTEDASMLDPVSYERLGRECFTQLAELRHRGAFSTVAQTFSAFCRRCFSPNDGFLNKLPEGWYGETQLAIQDKSTSITRRSAGIPSLMVGIIAAEPQPEDKLFHGAMRYLIAEASVEAWDANIQESRLPQVHALNCLKEIFTASRLSAASEAYIGNCLDLAARILNSKVWPIRNCSLMLFKALIERLLGSDEAQDWTEKDRGKTSRFSYEDYPSLAGMLSGLLDPNGPLKASMTPADSNSPMDLHGAEGVFPALQIIRQATPPETHRQSIADRVLHLLCSPHWHLRDMAARTWVSLQLPQEQFAAVQNLLADIGGVHNRQHGILMTLKYMLKRHLSTESESTAQLDAILTALIDVSNLVYHPSSCPATISAFLDVVNTCANSILHQAPSFTPVLASWSRLANSISSISESSSSLSGAKDCIALHRFLILNNLISRVNETQDIAMTAKGTDLNHMLATLAENDPDTCCAILDTVGELARTMSPGDLSASTSSLLFGIYQVFAIAKDPEVIFSAQVILGDCFLDRNLQSGFFSLLEEREIITAIELLQMQWLELSPTNMQSALRLLGAFLDHAYQAYPSHQLTILKQFARYIRLLRMIIVEKNPFDSRFAAIQSISRLQYIWSGSSSKLTAPIVLGLSLVVYDLLNDDDDEIRHTAAIVASNLFQSHGFPTATKSAVPLVTVQRLAKFLISTFTESSDLFNVALRRLGGAPTGGGLFDKGFTDALAEARREDTALFVQEKQNLFRDDTLDMVFWAHILRSLSWRATCPKVITKITAWLLDGLNTLTLTSKNELDGPLGWTSKPEVFTLVMRVICVAEVVMRWNTAEAWKVRKGLRELSDIGVNSDLHPLLLQRLERVLERSVIGVVSAVYRSLRSCRNTIPTDLEAVQGVS</sequence>
<dbReference type="InterPro" id="IPR019442">
    <property type="entry name" value="THADA/TRM732_DUF2428"/>
</dbReference>
<organism evidence="6 7">
    <name type="scientific">Polyplosphaeria fusca</name>
    <dbReference type="NCBI Taxonomy" id="682080"/>
    <lineage>
        <taxon>Eukaryota</taxon>
        <taxon>Fungi</taxon>
        <taxon>Dikarya</taxon>
        <taxon>Ascomycota</taxon>
        <taxon>Pezizomycotina</taxon>
        <taxon>Dothideomycetes</taxon>
        <taxon>Pleosporomycetidae</taxon>
        <taxon>Pleosporales</taxon>
        <taxon>Tetraplosphaeriaceae</taxon>
        <taxon>Polyplosphaeria</taxon>
    </lineage>
</organism>